<name>A0A9D1M5A6_9PROT</name>
<evidence type="ECO:0000256" key="1">
    <source>
        <dbReference type="SAM" id="SignalP"/>
    </source>
</evidence>
<dbReference type="AlphaFoldDB" id="A0A9D1M5A6"/>
<reference evidence="2" key="1">
    <citation type="submission" date="2020-10" db="EMBL/GenBank/DDBJ databases">
        <authorList>
            <person name="Gilroy R."/>
        </authorList>
    </citation>
    <scope>NUCLEOTIDE SEQUENCE</scope>
    <source>
        <strain evidence="2">ChiW3-316</strain>
    </source>
</reference>
<dbReference type="EMBL" id="DVNC01000058">
    <property type="protein sequence ID" value="HIU54085.1"/>
    <property type="molecule type" value="Genomic_DNA"/>
</dbReference>
<evidence type="ECO:0000313" key="2">
    <source>
        <dbReference type="EMBL" id="HIU54085.1"/>
    </source>
</evidence>
<proteinExistence type="predicted"/>
<reference evidence="2" key="2">
    <citation type="journal article" date="2021" name="PeerJ">
        <title>Extensive microbial diversity within the chicken gut microbiome revealed by metagenomics and culture.</title>
        <authorList>
            <person name="Gilroy R."/>
            <person name="Ravi A."/>
            <person name="Getino M."/>
            <person name="Pursley I."/>
            <person name="Horton D.L."/>
            <person name="Alikhan N.F."/>
            <person name="Baker D."/>
            <person name="Gharbi K."/>
            <person name="Hall N."/>
            <person name="Watson M."/>
            <person name="Adriaenssens E.M."/>
            <person name="Foster-Nyarko E."/>
            <person name="Jarju S."/>
            <person name="Secka A."/>
            <person name="Antonio M."/>
            <person name="Oren A."/>
            <person name="Chaudhuri R.R."/>
            <person name="La Ragione R."/>
            <person name="Hildebrand F."/>
            <person name="Pallen M.J."/>
        </authorList>
    </citation>
    <scope>NUCLEOTIDE SEQUENCE</scope>
    <source>
        <strain evidence="2">ChiW3-316</strain>
    </source>
</reference>
<protein>
    <recommendedName>
        <fullName evidence="4">Lipoprotein</fullName>
    </recommendedName>
</protein>
<gene>
    <name evidence="2" type="ORF">IAD20_08415</name>
</gene>
<feature type="signal peptide" evidence="1">
    <location>
        <begin position="1"/>
        <end position="20"/>
    </location>
</feature>
<evidence type="ECO:0008006" key="4">
    <source>
        <dbReference type="Google" id="ProtNLM"/>
    </source>
</evidence>
<keyword evidence="1" id="KW-0732">Signal</keyword>
<organism evidence="2 3">
    <name type="scientific">Candidatus Scatocola faecipullorum</name>
    <dbReference type="NCBI Taxonomy" id="2840917"/>
    <lineage>
        <taxon>Bacteria</taxon>
        <taxon>Pseudomonadati</taxon>
        <taxon>Pseudomonadota</taxon>
        <taxon>Alphaproteobacteria</taxon>
        <taxon>Rhodospirillales</taxon>
        <taxon>Rhodospirillaceae</taxon>
        <taxon>Rhodospirillaceae incertae sedis</taxon>
        <taxon>Candidatus Scatocola</taxon>
    </lineage>
</organism>
<dbReference type="PROSITE" id="PS51257">
    <property type="entry name" value="PROKAR_LIPOPROTEIN"/>
    <property type="match status" value="1"/>
</dbReference>
<sequence>MNKKLTIYLSIFLLSSCATMFNGTTKNIHMMTSNGDSVKADITSKGGIQTITLPGSVNVQKGNDISVNVKEDKCHHPSSYVINKHLDIFFLGNAFNYFTGTSTDIPNGAMWTYDDNVVVPVYRKDDCKK</sequence>
<evidence type="ECO:0000313" key="3">
    <source>
        <dbReference type="Proteomes" id="UP000824107"/>
    </source>
</evidence>
<dbReference type="Proteomes" id="UP000824107">
    <property type="component" value="Unassembled WGS sequence"/>
</dbReference>
<feature type="chain" id="PRO_5038846519" description="Lipoprotein" evidence="1">
    <location>
        <begin position="21"/>
        <end position="129"/>
    </location>
</feature>
<comment type="caution">
    <text evidence="2">The sequence shown here is derived from an EMBL/GenBank/DDBJ whole genome shotgun (WGS) entry which is preliminary data.</text>
</comment>
<accession>A0A9D1M5A6</accession>